<feature type="coiled-coil region" evidence="1">
    <location>
        <begin position="61"/>
        <end position="88"/>
    </location>
</feature>
<evidence type="ECO:0000313" key="4">
    <source>
        <dbReference type="Proteomes" id="UP000248198"/>
    </source>
</evidence>
<keyword evidence="1" id="KW-0175">Coiled coil</keyword>
<proteinExistence type="predicted"/>
<sequence length="208" mass="24204">MCRQNFSCVLLLFSTVILILISCKQASPEQDEPKALAEESSSMSIKRMYDIDLTENLYVEIAEKTPELKQLEEQIEKLRKAQEDSTKVFAAYIKKNELYYSSARQHMESIRDSVLKQKTRKLIESSQEKYRLNISRQQELLKTVMQKMNALNDLNESLKINKTIPLIEKYQKEKKPSVKAIEGFSKQLDQVLKLQDSLTKKHEAAMPR</sequence>
<organism evidence="3 4">
    <name type="scientific">Pedobacter nutrimenti</name>
    <dbReference type="NCBI Taxonomy" id="1241337"/>
    <lineage>
        <taxon>Bacteria</taxon>
        <taxon>Pseudomonadati</taxon>
        <taxon>Bacteroidota</taxon>
        <taxon>Sphingobacteriia</taxon>
        <taxon>Sphingobacteriales</taxon>
        <taxon>Sphingobacteriaceae</taxon>
        <taxon>Pedobacter</taxon>
    </lineage>
</organism>
<dbReference type="AlphaFoldDB" id="A0A318UMH8"/>
<dbReference type="RefSeq" id="WP_110827261.1">
    <property type="nucleotide sequence ID" value="NZ_QKLU01000001.1"/>
</dbReference>
<dbReference type="Proteomes" id="UP000248198">
    <property type="component" value="Unassembled WGS sequence"/>
</dbReference>
<protein>
    <submittedName>
        <fullName evidence="3">Uncharacterized protein</fullName>
    </submittedName>
</protein>
<evidence type="ECO:0000256" key="1">
    <source>
        <dbReference type="SAM" id="Coils"/>
    </source>
</evidence>
<evidence type="ECO:0000256" key="2">
    <source>
        <dbReference type="SAM" id="SignalP"/>
    </source>
</evidence>
<comment type="caution">
    <text evidence="3">The sequence shown here is derived from an EMBL/GenBank/DDBJ whole genome shotgun (WGS) entry which is preliminary data.</text>
</comment>
<reference evidence="3 4" key="1">
    <citation type="submission" date="2018-06" db="EMBL/GenBank/DDBJ databases">
        <title>Genomic Encyclopedia of Archaeal and Bacterial Type Strains, Phase II (KMG-II): from individual species to whole genera.</title>
        <authorList>
            <person name="Goeker M."/>
        </authorList>
    </citation>
    <scope>NUCLEOTIDE SEQUENCE [LARGE SCALE GENOMIC DNA]</scope>
    <source>
        <strain evidence="3 4">DSM 27372</strain>
    </source>
</reference>
<keyword evidence="2" id="KW-0732">Signal</keyword>
<accession>A0A318UMH8</accession>
<feature type="chain" id="PRO_5016360286" evidence="2">
    <location>
        <begin position="27"/>
        <end position="208"/>
    </location>
</feature>
<dbReference type="OrthoDB" id="1354837at2"/>
<gene>
    <name evidence="3" type="ORF">B0O44_101673</name>
</gene>
<dbReference type="PROSITE" id="PS51257">
    <property type="entry name" value="PROKAR_LIPOPROTEIN"/>
    <property type="match status" value="1"/>
</dbReference>
<name>A0A318UMH8_9SPHI</name>
<dbReference type="EMBL" id="QKLU01000001">
    <property type="protein sequence ID" value="PYF77193.1"/>
    <property type="molecule type" value="Genomic_DNA"/>
</dbReference>
<evidence type="ECO:0000313" key="3">
    <source>
        <dbReference type="EMBL" id="PYF77193.1"/>
    </source>
</evidence>
<feature type="signal peptide" evidence="2">
    <location>
        <begin position="1"/>
        <end position="26"/>
    </location>
</feature>
<keyword evidence="4" id="KW-1185">Reference proteome</keyword>